<evidence type="ECO:0000256" key="4">
    <source>
        <dbReference type="ARBA" id="ARBA00022842"/>
    </source>
</evidence>
<dbReference type="AlphaFoldDB" id="A0AAV6J9S0"/>
<keyword evidence="7" id="KW-1185">Reference proteome</keyword>
<protein>
    <submittedName>
        <fullName evidence="6">Uncharacterized protein</fullName>
    </submittedName>
</protein>
<dbReference type="GO" id="GO:0052751">
    <property type="term" value="F:GDP-mannose hydrolase activity"/>
    <property type="evidence" value="ECO:0007669"/>
    <property type="project" value="TreeGrafter"/>
</dbReference>
<comment type="cofactor">
    <cofactor evidence="1">
        <name>Mg(2+)</name>
        <dbReference type="ChEBI" id="CHEBI:18420"/>
    </cofactor>
</comment>
<dbReference type="EMBL" id="JACTNZ010000008">
    <property type="protein sequence ID" value="KAG5535970.1"/>
    <property type="molecule type" value="Genomic_DNA"/>
</dbReference>
<proteinExistence type="predicted"/>
<feature type="region of interest" description="Disordered" evidence="5">
    <location>
        <begin position="69"/>
        <end position="88"/>
    </location>
</feature>
<dbReference type="Proteomes" id="UP000823749">
    <property type="component" value="Chromosome 8"/>
</dbReference>
<dbReference type="PANTHER" id="PTHR31835">
    <property type="entry name" value="URIDINE DIPHOSPHATE GLUCOSE PYROPHOSPHATASE"/>
    <property type="match status" value="1"/>
</dbReference>
<evidence type="ECO:0000256" key="5">
    <source>
        <dbReference type="SAM" id="MobiDB-lite"/>
    </source>
</evidence>
<gene>
    <name evidence="6" type="ORF">RHGRI_023680</name>
</gene>
<accession>A0AAV6J9S0</accession>
<name>A0AAV6J9S0_9ERIC</name>
<reference evidence="6" key="1">
    <citation type="submission" date="2020-08" db="EMBL/GenBank/DDBJ databases">
        <title>Plant Genome Project.</title>
        <authorList>
            <person name="Zhang R.-G."/>
        </authorList>
    </citation>
    <scope>NUCLEOTIDE SEQUENCE</scope>
    <source>
        <strain evidence="6">WSP0</strain>
        <tissue evidence="6">Leaf</tissue>
    </source>
</reference>
<keyword evidence="3" id="KW-0378">Hydrolase</keyword>
<evidence type="ECO:0000256" key="2">
    <source>
        <dbReference type="ARBA" id="ARBA00022723"/>
    </source>
</evidence>
<comment type="caution">
    <text evidence="6">The sequence shown here is derived from an EMBL/GenBank/DDBJ whole genome shotgun (WGS) entry which is preliminary data.</text>
</comment>
<dbReference type="InterPro" id="IPR055295">
    <property type="entry name" value="NUDT22/NUDT9-like"/>
</dbReference>
<evidence type="ECO:0000313" key="6">
    <source>
        <dbReference type="EMBL" id="KAG5535970.1"/>
    </source>
</evidence>
<dbReference type="GO" id="GO:0046872">
    <property type="term" value="F:metal ion binding"/>
    <property type="evidence" value="ECO:0007669"/>
    <property type="project" value="UniProtKB-KW"/>
</dbReference>
<keyword evidence="4" id="KW-0460">Magnesium</keyword>
<evidence type="ECO:0000256" key="1">
    <source>
        <dbReference type="ARBA" id="ARBA00001946"/>
    </source>
</evidence>
<evidence type="ECO:0000313" key="7">
    <source>
        <dbReference type="Proteomes" id="UP000823749"/>
    </source>
</evidence>
<keyword evidence="2" id="KW-0479">Metal-binding</keyword>
<evidence type="ECO:0000256" key="3">
    <source>
        <dbReference type="ARBA" id="ARBA00022801"/>
    </source>
</evidence>
<organism evidence="6 7">
    <name type="scientific">Rhododendron griersonianum</name>
    <dbReference type="NCBI Taxonomy" id="479676"/>
    <lineage>
        <taxon>Eukaryota</taxon>
        <taxon>Viridiplantae</taxon>
        <taxon>Streptophyta</taxon>
        <taxon>Embryophyta</taxon>
        <taxon>Tracheophyta</taxon>
        <taxon>Spermatophyta</taxon>
        <taxon>Magnoliopsida</taxon>
        <taxon>eudicotyledons</taxon>
        <taxon>Gunneridae</taxon>
        <taxon>Pentapetalae</taxon>
        <taxon>asterids</taxon>
        <taxon>Ericales</taxon>
        <taxon>Ericaceae</taxon>
        <taxon>Ericoideae</taxon>
        <taxon>Rhodoreae</taxon>
        <taxon>Rhododendron</taxon>
    </lineage>
</organism>
<sequence>MNRFHSALLHHTSPRVLILPLAIVITYHHPYPFPGVGIDCSSPRLVNLYPIPTYEERLLPLFQRWPSSSRPMATPKPRSGRSTSLRESVDNIRLTESEKIEGTGSWETLEWTNIEIWDLRVQQNSSLFNGKKFRVDRPYSVGLTPIICPAIFVGTNLNPMWEKFLVPSEDDCRKCQHTTSPLGSGAVVETSDKKILVLHRSYNVFFLEAIPRYLF</sequence>
<dbReference type="PANTHER" id="PTHR31835:SF1">
    <property type="entry name" value="URIDINE DIPHOSPHATE GLUCOSE PYROPHOSPHATASE NUDT22"/>
    <property type="match status" value="1"/>
</dbReference>